<sequence length="48" mass="5548">MFSQIFILDLLHDYFYIKYSLCHSSTFCKVKETMGIRKSPMLVAGRGA</sequence>
<dbReference type="EMBL" id="GBRH01225265">
    <property type="protein sequence ID" value="JAD72630.1"/>
    <property type="molecule type" value="Transcribed_RNA"/>
</dbReference>
<accession>A0A0A9CGZ9</accession>
<organism evidence="1">
    <name type="scientific">Arundo donax</name>
    <name type="common">Giant reed</name>
    <name type="synonym">Donax arundinaceus</name>
    <dbReference type="NCBI Taxonomy" id="35708"/>
    <lineage>
        <taxon>Eukaryota</taxon>
        <taxon>Viridiplantae</taxon>
        <taxon>Streptophyta</taxon>
        <taxon>Embryophyta</taxon>
        <taxon>Tracheophyta</taxon>
        <taxon>Spermatophyta</taxon>
        <taxon>Magnoliopsida</taxon>
        <taxon>Liliopsida</taxon>
        <taxon>Poales</taxon>
        <taxon>Poaceae</taxon>
        <taxon>PACMAD clade</taxon>
        <taxon>Arundinoideae</taxon>
        <taxon>Arundineae</taxon>
        <taxon>Arundo</taxon>
    </lineage>
</organism>
<reference evidence="1" key="2">
    <citation type="journal article" date="2015" name="Data Brief">
        <title>Shoot transcriptome of the giant reed, Arundo donax.</title>
        <authorList>
            <person name="Barrero R.A."/>
            <person name="Guerrero F.D."/>
            <person name="Moolhuijzen P."/>
            <person name="Goolsby J.A."/>
            <person name="Tidwell J."/>
            <person name="Bellgard S.E."/>
            <person name="Bellgard M.I."/>
        </authorList>
    </citation>
    <scope>NUCLEOTIDE SEQUENCE</scope>
    <source>
        <tissue evidence="1">Shoot tissue taken approximately 20 cm above the soil surface</tissue>
    </source>
</reference>
<proteinExistence type="predicted"/>
<name>A0A0A9CGZ9_ARUDO</name>
<protein>
    <submittedName>
        <fullName evidence="1">Uncharacterized protein</fullName>
    </submittedName>
</protein>
<reference evidence="1" key="1">
    <citation type="submission" date="2014-09" db="EMBL/GenBank/DDBJ databases">
        <authorList>
            <person name="Magalhaes I.L.F."/>
            <person name="Oliveira U."/>
            <person name="Santos F.R."/>
            <person name="Vidigal T.H.D.A."/>
            <person name="Brescovit A.D."/>
            <person name="Santos A.J."/>
        </authorList>
    </citation>
    <scope>NUCLEOTIDE SEQUENCE</scope>
    <source>
        <tissue evidence="1">Shoot tissue taken approximately 20 cm above the soil surface</tissue>
    </source>
</reference>
<evidence type="ECO:0000313" key="1">
    <source>
        <dbReference type="EMBL" id="JAD72630.1"/>
    </source>
</evidence>
<dbReference type="AlphaFoldDB" id="A0A0A9CGZ9"/>